<dbReference type="InterPro" id="IPR023155">
    <property type="entry name" value="Cyt_c-552/4"/>
</dbReference>
<evidence type="ECO:0000259" key="3">
    <source>
        <dbReference type="Pfam" id="PF13435"/>
    </source>
</evidence>
<dbReference type="Gene3D" id="1.10.1130.10">
    <property type="entry name" value="Flavocytochrome C3, Chain A"/>
    <property type="match status" value="3"/>
</dbReference>
<dbReference type="Proteomes" id="UP000319555">
    <property type="component" value="Unassembled WGS sequence"/>
</dbReference>
<dbReference type="SUPFAM" id="SSF48695">
    <property type="entry name" value="Multiheme cytochromes"/>
    <property type="match status" value="1"/>
</dbReference>
<keyword evidence="1" id="KW-0732">Signal</keyword>
<organism evidence="4 5">
    <name type="scientific">Ruegeria faecimaris</name>
    <dbReference type="NCBI Taxonomy" id="686389"/>
    <lineage>
        <taxon>Bacteria</taxon>
        <taxon>Pseudomonadati</taxon>
        <taxon>Pseudomonadota</taxon>
        <taxon>Alphaproteobacteria</taxon>
        <taxon>Rhodobacterales</taxon>
        <taxon>Roseobacteraceae</taxon>
        <taxon>Ruegeria</taxon>
    </lineage>
</organism>
<dbReference type="PROSITE" id="PS50005">
    <property type="entry name" value="TPR"/>
    <property type="match status" value="1"/>
</dbReference>
<feature type="domain" description="Cytochrome c-552/4" evidence="3">
    <location>
        <begin position="179"/>
        <end position="218"/>
    </location>
</feature>
<dbReference type="EMBL" id="FXTE01000012">
    <property type="protein sequence ID" value="SMO84737.1"/>
    <property type="molecule type" value="Genomic_DNA"/>
</dbReference>
<dbReference type="InterPro" id="IPR019734">
    <property type="entry name" value="TPR_rpt"/>
</dbReference>
<reference evidence="4 5" key="1">
    <citation type="submission" date="2017-05" db="EMBL/GenBank/DDBJ databases">
        <authorList>
            <person name="Varghese N."/>
            <person name="Submissions S."/>
        </authorList>
    </citation>
    <scope>NUCLEOTIDE SEQUENCE [LARGE SCALE GENOMIC DNA]</scope>
    <source>
        <strain evidence="4 5">DSM 28009</strain>
    </source>
</reference>
<protein>
    <submittedName>
        <fullName evidence="4">Cytochrome c554 and c-prime</fullName>
    </submittedName>
</protein>
<dbReference type="InterPro" id="IPR051829">
    <property type="entry name" value="Multiheme_Cytochr_ET"/>
</dbReference>
<dbReference type="PANTHER" id="PTHR35038:SF8">
    <property type="entry name" value="C-TYPE POLYHEME CYTOCHROME OMCC"/>
    <property type="match status" value="1"/>
</dbReference>
<dbReference type="PANTHER" id="PTHR35038">
    <property type="entry name" value="DISSIMILATORY SULFITE REDUCTASE SIRA"/>
    <property type="match status" value="1"/>
</dbReference>
<feature type="repeat" description="TPR" evidence="2">
    <location>
        <begin position="579"/>
        <end position="612"/>
    </location>
</feature>
<dbReference type="Gene3D" id="1.25.40.10">
    <property type="entry name" value="Tetratricopeptide repeat domain"/>
    <property type="match status" value="1"/>
</dbReference>
<keyword evidence="2" id="KW-0802">TPR repeat</keyword>
<feature type="domain" description="Cytochrome c-552/4" evidence="3">
    <location>
        <begin position="50"/>
        <end position="76"/>
    </location>
</feature>
<keyword evidence="5" id="KW-1185">Reference proteome</keyword>
<dbReference type="SUPFAM" id="SSF48452">
    <property type="entry name" value="TPR-like"/>
    <property type="match status" value="1"/>
</dbReference>
<sequence>MKPCTIPVHERPRKSDGPLKMQIVVLILLLLLDLPAMAQSLDGYLGSDRCTGCHKDSAAGWAGSHHAQAWTTPSQETVAGDFGGTAFHHDGMTARFQTGAEGEYYVEVIEKDGSQAEYKVHSVAGIEPLQQYLLETEPGQLQSFDVAWDTEEEKWFHLYPDQTLPPLDGLHWTGPYKTWNARCAECHATGFLKNYDASRLSYASTQVEIGVGCEACHGPGKDHVDWADTWETTRTPPPANHGFPVDFADPRQAVEQCATCHSRREANLDGNPVPGTRFHDAYTLALLRPGLYHADGQIQDEVYVYGSFLQSKMHARGVTCLNCHGAHNLELKAEGNGLCTQCHSAAGNPDFPTLTAADYDSPAHHFHPENSAGAKCQSCHMPERVYMGNDWRADHSFRIPRPDLSPVTGAPDACTACHGGQDAAWAAAQISAWYPDDRNRGRHYGEVLARGRADAAAAASDLTALAQDTSQPGIVRATALWLLEQSNDPLFAARLTDLLRDPDPLVRAAAASLQRLAPLQERGKRLAAVFADPARNVRMAAARAMLGDTENRLQNGTARELQAAMAEWQDAMANRLDFPETHLQLGGVALTMRNMGMATSAFREVVRLDPQRLDAWMILARITAATQGRVAAAAVVAEALSANPEHPALLAAQAELEGKPAPQGDSE</sequence>
<dbReference type="Pfam" id="PF13435">
    <property type="entry name" value="Cytochrome_C554"/>
    <property type="match status" value="2"/>
</dbReference>
<dbReference type="Gene3D" id="1.25.10.10">
    <property type="entry name" value="Leucine-rich Repeat Variant"/>
    <property type="match status" value="1"/>
</dbReference>
<dbReference type="InterPro" id="IPR011989">
    <property type="entry name" value="ARM-like"/>
</dbReference>
<evidence type="ECO:0000256" key="2">
    <source>
        <dbReference type="PROSITE-ProRule" id="PRU00339"/>
    </source>
</evidence>
<evidence type="ECO:0000313" key="5">
    <source>
        <dbReference type="Proteomes" id="UP000319555"/>
    </source>
</evidence>
<dbReference type="GO" id="GO:0016491">
    <property type="term" value="F:oxidoreductase activity"/>
    <property type="evidence" value="ECO:0007669"/>
    <property type="project" value="TreeGrafter"/>
</dbReference>
<proteinExistence type="predicted"/>
<dbReference type="InterPro" id="IPR036280">
    <property type="entry name" value="Multihaem_cyt_sf"/>
</dbReference>
<dbReference type="AlphaFoldDB" id="A0A521ELF4"/>
<evidence type="ECO:0000256" key="1">
    <source>
        <dbReference type="ARBA" id="ARBA00022729"/>
    </source>
</evidence>
<evidence type="ECO:0000313" key="4">
    <source>
        <dbReference type="EMBL" id="SMO84737.1"/>
    </source>
</evidence>
<gene>
    <name evidence="4" type="ORF">SAMN06265380_11211</name>
</gene>
<dbReference type="InterPro" id="IPR011990">
    <property type="entry name" value="TPR-like_helical_dom_sf"/>
</dbReference>
<name>A0A521ELF4_9RHOB</name>
<accession>A0A521ELF4</accession>